<dbReference type="InterPro" id="IPR013325">
    <property type="entry name" value="RNA_pol_sigma_r2"/>
</dbReference>
<protein>
    <recommendedName>
        <fullName evidence="6">RNA polymerase sigma-70 region 2 domain-containing protein</fullName>
    </recommendedName>
</protein>
<gene>
    <name evidence="7" type="ORF">Aconfl_27680</name>
</gene>
<keyword evidence="5" id="KW-0804">Transcription</keyword>
<dbReference type="Proteomes" id="UP001338309">
    <property type="component" value="Unassembled WGS sequence"/>
</dbReference>
<keyword evidence="8" id="KW-1185">Reference proteome</keyword>
<feature type="domain" description="RNA polymerase sigma-70 region 2" evidence="6">
    <location>
        <begin position="29"/>
        <end position="99"/>
    </location>
</feature>
<dbReference type="SUPFAM" id="SSF88946">
    <property type="entry name" value="Sigma2 domain of RNA polymerase sigma factors"/>
    <property type="match status" value="1"/>
</dbReference>
<dbReference type="EMBL" id="BTPD01000008">
    <property type="protein sequence ID" value="GMQ30125.1"/>
    <property type="molecule type" value="Genomic_DNA"/>
</dbReference>
<sequence length="185" mass="21855">MPKDSLNHLSQQELISGIRDNDRRIMTLLYQDIFPKVRSYLLQNNGDEDQAKDIFQEAFLVVWQQVKSGDFQPQNSTALQGFLYQISKNKWLDFLRSSRFKKEQSLSVFPIERSDKQETGDQEERLTLLEKAFSQLGENCQELLRKFYFEKISLPELAQNFGWTAQTAKNNKYRCMETLRKIMKP</sequence>
<dbReference type="InterPro" id="IPR039425">
    <property type="entry name" value="RNA_pol_sigma-70-like"/>
</dbReference>
<organism evidence="7 8">
    <name type="scientific">Algoriphagus confluentis</name>
    <dbReference type="NCBI Taxonomy" id="1697556"/>
    <lineage>
        <taxon>Bacteria</taxon>
        <taxon>Pseudomonadati</taxon>
        <taxon>Bacteroidota</taxon>
        <taxon>Cytophagia</taxon>
        <taxon>Cytophagales</taxon>
        <taxon>Cyclobacteriaceae</taxon>
        <taxon>Algoriphagus</taxon>
    </lineage>
</organism>
<dbReference type="InterPro" id="IPR013324">
    <property type="entry name" value="RNA_pol_sigma_r3/r4-like"/>
</dbReference>
<comment type="similarity">
    <text evidence="1">Belongs to the sigma-70 factor family. ECF subfamily.</text>
</comment>
<evidence type="ECO:0000256" key="3">
    <source>
        <dbReference type="ARBA" id="ARBA00023082"/>
    </source>
</evidence>
<evidence type="ECO:0000313" key="8">
    <source>
        <dbReference type="Proteomes" id="UP001338309"/>
    </source>
</evidence>
<dbReference type="Gene3D" id="1.10.10.10">
    <property type="entry name" value="Winged helix-like DNA-binding domain superfamily/Winged helix DNA-binding domain"/>
    <property type="match status" value="1"/>
</dbReference>
<dbReference type="PANTHER" id="PTHR43133">
    <property type="entry name" value="RNA POLYMERASE ECF-TYPE SIGMA FACTO"/>
    <property type="match status" value="1"/>
</dbReference>
<dbReference type="RefSeq" id="WP_338224835.1">
    <property type="nucleotide sequence ID" value="NZ_BTPD01000008.1"/>
</dbReference>
<dbReference type="SUPFAM" id="SSF88659">
    <property type="entry name" value="Sigma3 and sigma4 domains of RNA polymerase sigma factors"/>
    <property type="match status" value="1"/>
</dbReference>
<evidence type="ECO:0000313" key="7">
    <source>
        <dbReference type="EMBL" id="GMQ30125.1"/>
    </source>
</evidence>
<evidence type="ECO:0000256" key="2">
    <source>
        <dbReference type="ARBA" id="ARBA00023015"/>
    </source>
</evidence>
<reference evidence="7 8" key="1">
    <citation type="submission" date="2023-08" db="EMBL/GenBank/DDBJ databases">
        <title>Draft genome sequence of Algoriphagus confluentis.</title>
        <authorList>
            <person name="Takatani N."/>
            <person name="Hosokawa M."/>
            <person name="Sawabe T."/>
        </authorList>
    </citation>
    <scope>NUCLEOTIDE SEQUENCE [LARGE SCALE GENOMIC DNA]</scope>
    <source>
        <strain evidence="7 8">NBRC 111222</strain>
    </source>
</reference>
<evidence type="ECO:0000256" key="1">
    <source>
        <dbReference type="ARBA" id="ARBA00010641"/>
    </source>
</evidence>
<evidence type="ECO:0000256" key="4">
    <source>
        <dbReference type="ARBA" id="ARBA00023125"/>
    </source>
</evidence>
<evidence type="ECO:0000259" key="6">
    <source>
        <dbReference type="Pfam" id="PF04542"/>
    </source>
</evidence>
<dbReference type="InterPro" id="IPR014284">
    <property type="entry name" value="RNA_pol_sigma-70_dom"/>
</dbReference>
<dbReference type="Gene3D" id="1.10.1740.10">
    <property type="match status" value="1"/>
</dbReference>
<dbReference type="Pfam" id="PF04542">
    <property type="entry name" value="Sigma70_r2"/>
    <property type="match status" value="1"/>
</dbReference>
<dbReference type="InterPro" id="IPR036388">
    <property type="entry name" value="WH-like_DNA-bd_sf"/>
</dbReference>
<dbReference type="PANTHER" id="PTHR43133:SF8">
    <property type="entry name" value="RNA POLYMERASE SIGMA FACTOR HI_1459-RELATED"/>
    <property type="match status" value="1"/>
</dbReference>
<keyword evidence="3" id="KW-0731">Sigma factor</keyword>
<dbReference type="NCBIfam" id="TIGR02937">
    <property type="entry name" value="sigma70-ECF"/>
    <property type="match status" value="1"/>
</dbReference>
<proteinExistence type="inferred from homology"/>
<accession>A0ABQ6PQ96</accession>
<comment type="caution">
    <text evidence="7">The sequence shown here is derived from an EMBL/GenBank/DDBJ whole genome shotgun (WGS) entry which is preliminary data.</text>
</comment>
<evidence type="ECO:0000256" key="5">
    <source>
        <dbReference type="ARBA" id="ARBA00023163"/>
    </source>
</evidence>
<keyword evidence="2" id="KW-0805">Transcription regulation</keyword>
<dbReference type="InterPro" id="IPR007627">
    <property type="entry name" value="RNA_pol_sigma70_r2"/>
</dbReference>
<keyword evidence="4" id="KW-0238">DNA-binding</keyword>
<name>A0ABQ6PQ96_9BACT</name>